<name>A0A1X2HAQ9_SYNRA</name>
<comment type="caution">
    <text evidence="7">The sequence shown here is derived from an EMBL/GenBank/DDBJ whole genome shotgun (WGS) entry which is preliminary data.</text>
</comment>
<proteinExistence type="inferred from homology"/>
<reference evidence="7 8" key="1">
    <citation type="submission" date="2016-07" db="EMBL/GenBank/DDBJ databases">
        <title>Pervasive Adenine N6-methylation of Active Genes in Fungi.</title>
        <authorList>
            <consortium name="DOE Joint Genome Institute"/>
            <person name="Mondo S.J."/>
            <person name="Dannebaum R.O."/>
            <person name="Kuo R.C."/>
            <person name="Labutti K."/>
            <person name="Haridas S."/>
            <person name="Kuo A."/>
            <person name="Salamov A."/>
            <person name="Ahrendt S.R."/>
            <person name="Lipzen A."/>
            <person name="Sullivan W."/>
            <person name="Andreopoulos W.B."/>
            <person name="Clum A."/>
            <person name="Lindquist E."/>
            <person name="Daum C."/>
            <person name="Ramamoorthy G.K."/>
            <person name="Gryganskyi A."/>
            <person name="Culley D."/>
            <person name="Magnuson J.K."/>
            <person name="James T.Y."/>
            <person name="O'Malley M.A."/>
            <person name="Stajich J.E."/>
            <person name="Spatafora J.W."/>
            <person name="Visel A."/>
            <person name="Grigoriev I.V."/>
        </authorList>
    </citation>
    <scope>NUCLEOTIDE SEQUENCE [LARGE SCALE GENOMIC DNA]</scope>
    <source>
        <strain evidence="7 8">NRRL 2496</strain>
    </source>
</reference>
<evidence type="ECO:0000256" key="5">
    <source>
        <dbReference type="PIRSR" id="PIRSR011789-1"/>
    </source>
</evidence>
<keyword evidence="3 4" id="KW-0456">Lyase</keyword>
<evidence type="ECO:0000256" key="3">
    <source>
        <dbReference type="ARBA" id="ARBA00023239"/>
    </source>
</evidence>
<dbReference type="InterPro" id="IPR011856">
    <property type="entry name" value="tRNA_endonuc-like_dom_sf"/>
</dbReference>
<dbReference type="Proteomes" id="UP000242180">
    <property type="component" value="Unassembled WGS sequence"/>
</dbReference>
<dbReference type="FunCoup" id="A0A1X2HAQ9">
    <property type="interactions" value="21"/>
</dbReference>
<dbReference type="OMA" id="YSHPYWK"/>
<dbReference type="GO" id="GO:0003676">
    <property type="term" value="F:nucleic acid binding"/>
    <property type="evidence" value="ECO:0007669"/>
    <property type="project" value="InterPro"/>
</dbReference>
<dbReference type="PANTHER" id="PTHR21227:SF0">
    <property type="entry name" value="TRNA-SPLICING ENDONUCLEASE SUBUNIT SEN2"/>
    <property type="match status" value="1"/>
</dbReference>
<dbReference type="GO" id="GO:0000214">
    <property type="term" value="C:tRNA-intron endonuclease complex"/>
    <property type="evidence" value="ECO:0007669"/>
    <property type="project" value="UniProtKB-UniRule"/>
</dbReference>
<dbReference type="Gene3D" id="3.40.1350.10">
    <property type="match status" value="1"/>
</dbReference>
<keyword evidence="8" id="KW-1185">Reference proteome</keyword>
<dbReference type="GO" id="GO:0000213">
    <property type="term" value="F:tRNA-intron lyase activity"/>
    <property type="evidence" value="ECO:0007669"/>
    <property type="project" value="UniProtKB-UniRule"/>
</dbReference>
<feature type="active site" evidence="5">
    <location>
        <position position="229"/>
    </location>
</feature>
<evidence type="ECO:0000256" key="2">
    <source>
        <dbReference type="ARBA" id="ARBA00022694"/>
    </source>
</evidence>
<organism evidence="7 8">
    <name type="scientific">Syncephalastrum racemosum</name>
    <name type="common">Filamentous fungus</name>
    <dbReference type="NCBI Taxonomy" id="13706"/>
    <lineage>
        <taxon>Eukaryota</taxon>
        <taxon>Fungi</taxon>
        <taxon>Fungi incertae sedis</taxon>
        <taxon>Mucoromycota</taxon>
        <taxon>Mucoromycotina</taxon>
        <taxon>Mucoromycetes</taxon>
        <taxon>Mucorales</taxon>
        <taxon>Syncephalastraceae</taxon>
        <taxon>Syncephalastrum</taxon>
    </lineage>
</organism>
<dbReference type="InterPro" id="IPR006677">
    <property type="entry name" value="tRNA_intron_Endonuc_cat-like"/>
</dbReference>
<dbReference type="GO" id="GO:0005737">
    <property type="term" value="C:cytoplasm"/>
    <property type="evidence" value="ECO:0007669"/>
    <property type="project" value="TreeGrafter"/>
</dbReference>
<keyword evidence="7" id="KW-0540">Nuclease</keyword>
<comment type="function">
    <text evidence="4">Constitutes one of the two catalytic subunit of the tRNA-splicing endonuclease complex, a complex responsible for identification and cleavage of the splice sites in pre-tRNA. It cleaves pre-tRNA at the 5'- and 3'-splice sites to release the intron. The products are an intron and two tRNA half-molecules bearing 2',3'-cyclic phosphate and 5'-OH termini. There are no conserved sequences at the splice sites, but the intron is invariably located at the same site in the gene, placing the splice sites an invariant distance from the constant structural features of the tRNA body.</text>
</comment>
<keyword evidence="7" id="KW-0255">Endonuclease</keyword>
<sequence>MDPLFPQNAVSSWQGIFIPFGRFVWLIRPHPNPLHTGYFAKGSLSRSEPTWLARTLQVAQGNQDTVFLEHLTSDRRNQRRGKCADRDAEASQQLLEHTQQQDFEQWRLDVFEAFFLVYALDALQIHLSTPESLLSIEACWRLFSEGFRGSCVNTFSVQYAVYHHYRSLGWAPKAGSKFGVDWVLYRPSRKHHHADYAVVVIPPECEHHPSMLDYPTLHRWTRVCTQIKKTLLLCYVTCPSPHCAVDLSPDALASYRLKEVIVQRWSAEKNRNLKEEKSS</sequence>
<accession>A0A1X2HAQ9</accession>
<protein>
    <recommendedName>
        <fullName evidence="4">tRNA-splicing endonuclease subunit Sen2</fullName>
        <ecNumber evidence="4">4.6.1.16</ecNumber>
    </recommendedName>
</protein>
<dbReference type="GO" id="GO:0000379">
    <property type="term" value="P:tRNA-type intron splice site recognition and cleavage"/>
    <property type="evidence" value="ECO:0007669"/>
    <property type="project" value="TreeGrafter"/>
</dbReference>
<feature type="domain" description="tRNA intron endonuclease catalytic" evidence="6">
    <location>
        <begin position="155"/>
        <end position="236"/>
    </location>
</feature>
<dbReference type="AlphaFoldDB" id="A0A1X2HAQ9"/>
<gene>
    <name evidence="7" type="ORF">BCR43DRAFT_493567</name>
</gene>
<dbReference type="PIRSF" id="PIRSF011789">
    <property type="entry name" value="tRNA_splic_SEN2"/>
    <property type="match status" value="1"/>
</dbReference>
<dbReference type="InterPro" id="IPR036167">
    <property type="entry name" value="tRNA_intron_Endo_cat-like_sf"/>
</dbReference>
<dbReference type="InParanoid" id="A0A1X2HAQ9"/>
<evidence type="ECO:0000259" key="6">
    <source>
        <dbReference type="Pfam" id="PF01974"/>
    </source>
</evidence>
<feature type="active site" evidence="5">
    <location>
        <position position="193"/>
    </location>
</feature>
<dbReference type="OrthoDB" id="10249562at2759"/>
<dbReference type="PANTHER" id="PTHR21227">
    <property type="entry name" value="TRNA-SPLICING ENDONUCLEASE SUBUNIT SEN2"/>
    <property type="match status" value="1"/>
</dbReference>
<dbReference type="EC" id="4.6.1.16" evidence="4"/>
<dbReference type="NCBIfam" id="TIGR00324">
    <property type="entry name" value="endA"/>
    <property type="match status" value="1"/>
</dbReference>
<evidence type="ECO:0000313" key="7">
    <source>
        <dbReference type="EMBL" id="ORY95767.1"/>
    </source>
</evidence>
<dbReference type="InterPro" id="IPR006676">
    <property type="entry name" value="tRNA_splic"/>
</dbReference>
<dbReference type="CDD" id="cd22363">
    <property type="entry name" value="tRNA-intron_lyase_C"/>
    <property type="match status" value="1"/>
</dbReference>
<evidence type="ECO:0000256" key="1">
    <source>
        <dbReference type="ARBA" id="ARBA00008078"/>
    </source>
</evidence>
<evidence type="ECO:0000313" key="8">
    <source>
        <dbReference type="Proteomes" id="UP000242180"/>
    </source>
</evidence>
<dbReference type="EMBL" id="MCGN01000006">
    <property type="protein sequence ID" value="ORY95767.1"/>
    <property type="molecule type" value="Genomic_DNA"/>
</dbReference>
<evidence type="ECO:0000256" key="4">
    <source>
        <dbReference type="PIRNR" id="PIRNR011789"/>
    </source>
</evidence>
<dbReference type="Pfam" id="PF01974">
    <property type="entry name" value="tRNA_int_endo"/>
    <property type="match status" value="1"/>
</dbReference>
<keyword evidence="2 4" id="KW-0819">tRNA processing</keyword>
<dbReference type="SUPFAM" id="SSF53032">
    <property type="entry name" value="tRNA-intron endonuclease catalytic domain-like"/>
    <property type="match status" value="1"/>
</dbReference>
<keyword evidence="7" id="KW-0378">Hydrolase</keyword>
<feature type="active site" evidence="5">
    <location>
        <position position="185"/>
    </location>
</feature>
<dbReference type="InterPro" id="IPR016589">
    <property type="entry name" value="tRNA_splic_SEN2"/>
</dbReference>
<comment type="similarity">
    <text evidence="1 4">Belongs to the tRNA-intron endonuclease family.</text>
</comment>
<dbReference type="STRING" id="13706.A0A1X2HAQ9"/>